<evidence type="ECO:0008006" key="4">
    <source>
        <dbReference type="Google" id="ProtNLM"/>
    </source>
</evidence>
<feature type="transmembrane region" description="Helical" evidence="1">
    <location>
        <begin position="313"/>
        <end position="331"/>
    </location>
</feature>
<keyword evidence="1" id="KW-0472">Membrane</keyword>
<dbReference type="AlphaFoldDB" id="A0A369A196"/>
<keyword evidence="1" id="KW-0812">Transmembrane</keyword>
<reference evidence="2 3" key="1">
    <citation type="submission" date="2018-07" db="EMBL/GenBank/DDBJ databases">
        <title>Genomic Encyclopedia of Type Strains, Phase IV (KMG-IV): sequencing the most valuable type-strain genomes for metagenomic binning, comparative biology and taxonomic classification.</title>
        <authorList>
            <person name="Goeker M."/>
        </authorList>
    </citation>
    <scope>NUCLEOTIDE SEQUENCE [LARGE SCALE GENOMIC DNA]</scope>
    <source>
        <strain evidence="2 3">DSM 21410</strain>
    </source>
</reference>
<evidence type="ECO:0000313" key="3">
    <source>
        <dbReference type="Proteomes" id="UP000253517"/>
    </source>
</evidence>
<feature type="transmembrane region" description="Helical" evidence="1">
    <location>
        <begin position="290"/>
        <end position="306"/>
    </location>
</feature>
<feature type="transmembrane region" description="Helical" evidence="1">
    <location>
        <begin position="186"/>
        <end position="206"/>
    </location>
</feature>
<sequence>MKIRSHRIQLFLLQVAVIALKIPFLTLGFGPEEDAWGHVYNIIEIFEQGHYIVSRLPGHPAYEALMFLLFPLIEFPFIINVLSALAAAFAIREFYRIAVFIGIKRPVLWTLAFALMPAFFLGSTYAIDYSFTIWLILLSTRMLLKRRYVSAGLAIGLATAFRITSLAMLLPAVLYLYMQKSRFRNYLLILLSSAAVSLVFYTPAIHQYGIGFFDYHKPPGPGFLKAFYKLTFGAIGIMGVAGCILLVINVAKNSIGQVVIGLKNPFSIYLLSGLMLFVLSYLMLPEKSAFAIPIYTFLFLILGTFENKGYQDYGLAMMCISLFAFGIQFIHPFRGANPLSYSISVQSADQEIQFSPHVGLYFSELQKRKNKLKYANAAYETLAGMPPSQTAVITGWWYAQLKTMEWLRDEELPVKLVYYVNEKELEELVRQGYQFRHLEDLHEVNDRLKNTNIQLRSEPITISYDEQ</sequence>
<keyword evidence="1" id="KW-1133">Transmembrane helix</keyword>
<gene>
    <name evidence="2" type="ORF">DES35_10597</name>
</gene>
<feature type="transmembrane region" description="Helical" evidence="1">
    <location>
        <begin position="147"/>
        <end position="174"/>
    </location>
</feature>
<evidence type="ECO:0000313" key="2">
    <source>
        <dbReference type="EMBL" id="RCX02126.1"/>
    </source>
</evidence>
<feature type="transmembrane region" description="Helical" evidence="1">
    <location>
        <begin position="107"/>
        <end position="127"/>
    </location>
</feature>
<name>A0A369A196_9FLAO</name>
<feature type="transmembrane region" description="Helical" evidence="1">
    <location>
        <begin position="75"/>
        <end position="95"/>
    </location>
</feature>
<dbReference type="Proteomes" id="UP000253517">
    <property type="component" value="Unassembled WGS sequence"/>
</dbReference>
<organism evidence="2 3">
    <name type="scientific">Schleiferia thermophila</name>
    <dbReference type="NCBI Taxonomy" id="884107"/>
    <lineage>
        <taxon>Bacteria</taxon>
        <taxon>Pseudomonadati</taxon>
        <taxon>Bacteroidota</taxon>
        <taxon>Flavobacteriia</taxon>
        <taxon>Flavobacteriales</taxon>
        <taxon>Schleiferiaceae</taxon>
        <taxon>Schleiferia</taxon>
    </lineage>
</organism>
<dbReference type="RefSeq" id="WP_037359847.1">
    <property type="nucleotide sequence ID" value="NZ_BHZF01000004.1"/>
</dbReference>
<feature type="transmembrane region" description="Helical" evidence="1">
    <location>
        <begin position="226"/>
        <end position="248"/>
    </location>
</feature>
<protein>
    <recommendedName>
        <fullName evidence="4">Glycosyltransferase RgtA/B/C/D-like domain-containing protein</fullName>
    </recommendedName>
</protein>
<comment type="caution">
    <text evidence="2">The sequence shown here is derived from an EMBL/GenBank/DDBJ whole genome shotgun (WGS) entry which is preliminary data.</text>
</comment>
<proteinExistence type="predicted"/>
<evidence type="ECO:0000256" key="1">
    <source>
        <dbReference type="SAM" id="Phobius"/>
    </source>
</evidence>
<feature type="transmembrane region" description="Helical" evidence="1">
    <location>
        <begin position="268"/>
        <end position="284"/>
    </location>
</feature>
<dbReference type="EMBL" id="QPJS01000005">
    <property type="protein sequence ID" value="RCX02126.1"/>
    <property type="molecule type" value="Genomic_DNA"/>
</dbReference>
<keyword evidence="3" id="KW-1185">Reference proteome</keyword>
<accession>A0A369A196</accession>